<evidence type="ECO:0000313" key="11">
    <source>
        <dbReference type="Proteomes" id="UP001215503"/>
    </source>
</evidence>
<keyword evidence="11" id="KW-1185">Reference proteome</keyword>
<dbReference type="PROSITE" id="PS01124">
    <property type="entry name" value="HTH_ARAC_FAMILY_2"/>
    <property type="match status" value="1"/>
</dbReference>
<comment type="catalytic activity">
    <reaction evidence="8">
        <text>a 6-O-methyl-2'-deoxyguanosine in DNA + L-cysteinyl-[protein] = S-methyl-L-cysteinyl-[protein] + a 2'-deoxyguanosine in DNA</text>
        <dbReference type="Rhea" id="RHEA:24000"/>
        <dbReference type="Rhea" id="RHEA-COMP:10131"/>
        <dbReference type="Rhea" id="RHEA-COMP:10132"/>
        <dbReference type="Rhea" id="RHEA-COMP:11367"/>
        <dbReference type="Rhea" id="RHEA-COMP:11368"/>
        <dbReference type="ChEBI" id="CHEBI:29950"/>
        <dbReference type="ChEBI" id="CHEBI:82612"/>
        <dbReference type="ChEBI" id="CHEBI:85445"/>
        <dbReference type="ChEBI" id="CHEBI:85448"/>
        <dbReference type="EC" id="2.1.1.63"/>
    </reaction>
</comment>
<dbReference type="CDD" id="cd06445">
    <property type="entry name" value="ATase"/>
    <property type="match status" value="1"/>
</dbReference>
<dbReference type="NCBIfam" id="TIGR00589">
    <property type="entry name" value="ogt"/>
    <property type="match status" value="1"/>
</dbReference>
<dbReference type="Pfam" id="PF02870">
    <property type="entry name" value="Methyltransf_1N"/>
    <property type="match status" value="1"/>
</dbReference>
<dbReference type="InterPro" id="IPR014048">
    <property type="entry name" value="MethylDNA_cys_MeTrfase_DNA-bd"/>
</dbReference>
<dbReference type="InterPro" id="IPR001497">
    <property type="entry name" value="MethylDNA_cys_MeTrfase_AS"/>
</dbReference>
<keyword evidence="2 10" id="KW-0489">Methyltransferase</keyword>
<dbReference type="PANTHER" id="PTHR10815:SF14">
    <property type="entry name" value="BIFUNCTIONAL TRANSCRIPTIONAL ACTIVATOR_DNA REPAIR ENZYME ADA"/>
    <property type="match status" value="1"/>
</dbReference>
<dbReference type="Pfam" id="PF12833">
    <property type="entry name" value="HTH_18"/>
    <property type="match status" value="1"/>
</dbReference>
<gene>
    <name evidence="10" type="ORF">P2G67_06055</name>
</gene>
<evidence type="ECO:0000256" key="3">
    <source>
        <dbReference type="ARBA" id="ARBA00022679"/>
    </source>
</evidence>
<keyword evidence="4" id="KW-0227">DNA damage</keyword>
<evidence type="ECO:0000256" key="7">
    <source>
        <dbReference type="ARBA" id="ARBA00023204"/>
    </source>
</evidence>
<dbReference type="Gene3D" id="1.10.10.10">
    <property type="entry name" value="Winged helix-like DNA-binding domain superfamily/Winged helix DNA-binding domain"/>
    <property type="match status" value="1"/>
</dbReference>
<keyword evidence="5" id="KW-0805">Transcription regulation</keyword>
<dbReference type="InterPro" id="IPR009057">
    <property type="entry name" value="Homeodomain-like_sf"/>
</dbReference>
<reference evidence="10 11" key="1">
    <citation type="submission" date="2023-03" db="EMBL/GenBank/DDBJ databases">
        <title>Fodinicurvata sp. CAU 1616 isolated from sea sendiment.</title>
        <authorList>
            <person name="Kim W."/>
        </authorList>
    </citation>
    <scope>NUCLEOTIDE SEQUENCE [LARGE SCALE GENOMIC DNA]</scope>
    <source>
        <strain evidence="10 11">CAU 1616</strain>
    </source>
</reference>
<dbReference type="PROSITE" id="PS00374">
    <property type="entry name" value="MGMT"/>
    <property type="match status" value="1"/>
</dbReference>
<proteinExistence type="predicted"/>
<comment type="catalytic activity">
    <reaction evidence="1">
        <text>a 4-O-methyl-thymidine in DNA + L-cysteinyl-[protein] = a thymidine in DNA + S-methyl-L-cysteinyl-[protein]</text>
        <dbReference type="Rhea" id="RHEA:53428"/>
        <dbReference type="Rhea" id="RHEA-COMP:10131"/>
        <dbReference type="Rhea" id="RHEA-COMP:10132"/>
        <dbReference type="Rhea" id="RHEA-COMP:13555"/>
        <dbReference type="Rhea" id="RHEA-COMP:13556"/>
        <dbReference type="ChEBI" id="CHEBI:29950"/>
        <dbReference type="ChEBI" id="CHEBI:82612"/>
        <dbReference type="ChEBI" id="CHEBI:137386"/>
        <dbReference type="ChEBI" id="CHEBI:137387"/>
        <dbReference type="EC" id="2.1.1.63"/>
    </reaction>
</comment>
<protein>
    <submittedName>
        <fullName evidence="10">Methylated-DNA--[protein]-cysteine S-methyltransferase</fullName>
        <ecNumber evidence="10">2.1.1.63</ecNumber>
    </submittedName>
</protein>
<organism evidence="10 11">
    <name type="scientific">Aquibaculum arenosum</name>
    <dbReference type="NCBI Taxonomy" id="3032591"/>
    <lineage>
        <taxon>Bacteria</taxon>
        <taxon>Pseudomonadati</taxon>
        <taxon>Pseudomonadota</taxon>
        <taxon>Alphaproteobacteria</taxon>
        <taxon>Rhodospirillales</taxon>
        <taxon>Rhodovibrionaceae</taxon>
        <taxon>Aquibaculum</taxon>
    </lineage>
</organism>
<dbReference type="EC" id="2.1.1.63" evidence="10"/>
<dbReference type="Pfam" id="PF01035">
    <property type="entry name" value="DNA_binding_1"/>
    <property type="match status" value="1"/>
</dbReference>
<feature type="domain" description="HTH araC/xylS-type" evidence="9">
    <location>
        <begin position="21"/>
        <end position="117"/>
    </location>
</feature>
<dbReference type="Proteomes" id="UP001215503">
    <property type="component" value="Unassembled WGS sequence"/>
</dbReference>
<dbReference type="PANTHER" id="PTHR10815">
    <property type="entry name" value="METHYLATED-DNA--PROTEIN-CYSTEINE METHYLTRANSFERASE"/>
    <property type="match status" value="1"/>
</dbReference>
<dbReference type="InterPro" id="IPR018060">
    <property type="entry name" value="HTH_AraC"/>
</dbReference>
<accession>A0ABT5YKX1</accession>
<evidence type="ECO:0000256" key="6">
    <source>
        <dbReference type="ARBA" id="ARBA00023163"/>
    </source>
</evidence>
<dbReference type="SMART" id="SM00342">
    <property type="entry name" value="HTH_ARAC"/>
    <property type="match status" value="1"/>
</dbReference>
<evidence type="ECO:0000256" key="1">
    <source>
        <dbReference type="ARBA" id="ARBA00001286"/>
    </source>
</evidence>
<dbReference type="RefSeq" id="WP_275821054.1">
    <property type="nucleotide sequence ID" value="NZ_JARHUD010000003.1"/>
</dbReference>
<dbReference type="SUPFAM" id="SSF46767">
    <property type="entry name" value="Methylated DNA-protein cysteine methyltransferase, C-terminal domain"/>
    <property type="match status" value="1"/>
</dbReference>
<dbReference type="EMBL" id="JARHUD010000003">
    <property type="protein sequence ID" value="MDF2095534.1"/>
    <property type="molecule type" value="Genomic_DNA"/>
</dbReference>
<evidence type="ECO:0000256" key="4">
    <source>
        <dbReference type="ARBA" id="ARBA00022763"/>
    </source>
</evidence>
<evidence type="ECO:0000259" key="9">
    <source>
        <dbReference type="PROSITE" id="PS01124"/>
    </source>
</evidence>
<keyword evidence="7" id="KW-0234">DNA repair</keyword>
<evidence type="ECO:0000313" key="10">
    <source>
        <dbReference type="EMBL" id="MDF2095534.1"/>
    </source>
</evidence>
<dbReference type="InterPro" id="IPR008332">
    <property type="entry name" value="MethylG_MeTrfase_N"/>
</dbReference>
<keyword evidence="3 10" id="KW-0808">Transferase</keyword>
<dbReference type="InterPro" id="IPR036388">
    <property type="entry name" value="WH-like_DNA-bd_sf"/>
</dbReference>
<dbReference type="GO" id="GO:0032259">
    <property type="term" value="P:methylation"/>
    <property type="evidence" value="ECO:0007669"/>
    <property type="project" value="UniProtKB-KW"/>
</dbReference>
<dbReference type="SUPFAM" id="SSF46689">
    <property type="entry name" value="Homeodomain-like"/>
    <property type="match status" value="1"/>
</dbReference>
<name>A0ABT5YKX1_9PROT</name>
<evidence type="ECO:0000256" key="8">
    <source>
        <dbReference type="ARBA" id="ARBA00049348"/>
    </source>
</evidence>
<keyword evidence="6" id="KW-0804">Transcription</keyword>
<dbReference type="Gene3D" id="3.30.160.70">
    <property type="entry name" value="Methylated DNA-protein cysteine methyltransferase domain"/>
    <property type="match status" value="1"/>
</dbReference>
<dbReference type="Gene3D" id="1.10.10.60">
    <property type="entry name" value="Homeodomain-like"/>
    <property type="match status" value="1"/>
</dbReference>
<dbReference type="InterPro" id="IPR036631">
    <property type="entry name" value="MGMT_N_sf"/>
</dbReference>
<sequence>MTVHDTTQQGRVERDALEMVEQACRLLDSQMEPLSLERLAAQLGCSPWQLHRRFRKHLGVSPRDWAAARREARFRGELRSGQGVADALYGAGYGSSSRVYEQAGERLGMTPASYARGGKGARIVWGSTDSPLGRLLVAATDKGICFVALGDKDEELEAQLCAEYPAADALMRDPVAVDVALDLLVEHLTGGEPHLDLPLDIRATAFQRRVWNELAAIPCGETRSYTELAASLGLPKAARAVGGACGANPVALILPCHRVLRGDGALGGYRWGVARKKALLRQEASEQGASSGRA</sequence>
<dbReference type="GO" id="GO:0003908">
    <property type="term" value="F:methylated-DNA-[protein]-cysteine S-methyltransferase activity"/>
    <property type="evidence" value="ECO:0007669"/>
    <property type="project" value="UniProtKB-EC"/>
</dbReference>
<dbReference type="SUPFAM" id="SSF53155">
    <property type="entry name" value="Methylated DNA-protein cysteine methyltransferase domain"/>
    <property type="match status" value="1"/>
</dbReference>
<evidence type="ECO:0000256" key="5">
    <source>
        <dbReference type="ARBA" id="ARBA00023015"/>
    </source>
</evidence>
<dbReference type="InterPro" id="IPR036217">
    <property type="entry name" value="MethylDNA_cys_MeTrfase_DNAb"/>
</dbReference>
<comment type="caution">
    <text evidence="10">The sequence shown here is derived from an EMBL/GenBank/DDBJ whole genome shotgun (WGS) entry which is preliminary data.</text>
</comment>
<evidence type="ECO:0000256" key="2">
    <source>
        <dbReference type="ARBA" id="ARBA00022603"/>
    </source>
</evidence>